<dbReference type="SUPFAM" id="SSF53850">
    <property type="entry name" value="Periplasmic binding protein-like II"/>
    <property type="match status" value="1"/>
</dbReference>
<dbReference type="InterPro" id="IPR036388">
    <property type="entry name" value="WH-like_DNA-bd_sf"/>
</dbReference>
<gene>
    <name evidence="6" type="ORF">AB8O55_20430</name>
</gene>
<evidence type="ECO:0000256" key="2">
    <source>
        <dbReference type="ARBA" id="ARBA00023015"/>
    </source>
</evidence>
<reference evidence="6 7" key="1">
    <citation type="submission" date="2024-08" db="EMBL/GenBank/DDBJ databases">
        <title>Genome mining of Saccharopolyspora cebuensis PGLac3 from Nigerian medicinal plant.</title>
        <authorList>
            <person name="Ezeobiora C.E."/>
            <person name="Igbokwe N.H."/>
            <person name="Amin D.H."/>
            <person name="Mendie U.E."/>
        </authorList>
    </citation>
    <scope>NUCLEOTIDE SEQUENCE [LARGE SCALE GENOMIC DNA]</scope>
    <source>
        <strain evidence="6 7">PGLac3</strain>
    </source>
</reference>
<name>A0ABV4CMT4_9PSEU</name>
<dbReference type="PROSITE" id="PS50931">
    <property type="entry name" value="HTH_LYSR"/>
    <property type="match status" value="1"/>
</dbReference>
<dbReference type="SUPFAM" id="SSF46785">
    <property type="entry name" value="Winged helix' DNA-binding domain"/>
    <property type="match status" value="1"/>
</dbReference>
<dbReference type="InterPro" id="IPR036390">
    <property type="entry name" value="WH_DNA-bd_sf"/>
</dbReference>
<evidence type="ECO:0000256" key="1">
    <source>
        <dbReference type="ARBA" id="ARBA00009437"/>
    </source>
</evidence>
<keyword evidence="3" id="KW-0238">DNA-binding</keyword>
<evidence type="ECO:0000256" key="4">
    <source>
        <dbReference type="ARBA" id="ARBA00023163"/>
    </source>
</evidence>
<dbReference type="InterPro" id="IPR000847">
    <property type="entry name" value="LysR_HTH_N"/>
</dbReference>
<dbReference type="Gene3D" id="1.10.10.10">
    <property type="entry name" value="Winged helix-like DNA-binding domain superfamily/Winged helix DNA-binding domain"/>
    <property type="match status" value="1"/>
</dbReference>
<evidence type="ECO:0000259" key="5">
    <source>
        <dbReference type="PROSITE" id="PS50931"/>
    </source>
</evidence>
<keyword evidence="2" id="KW-0805">Transcription regulation</keyword>
<keyword evidence="7" id="KW-1185">Reference proteome</keyword>
<dbReference type="Pfam" id="PF00126">
    <property type="entry name" value="HTH_1"/>
    <property type="match status" value="1"/>
</dbReference>
<feature type="domain" description="HTH lysR-type" evidence="5">
    <location>
        <begin position="20"/>
        <end position="72"/>
    </location>
</feature>
<dbReference type="RefSeq" id="WP_345356346.1">
    <property type="nucleotide sequence ID" value="NZ_BAABII010000002.1"/>
</dbReference>
<dbReference type="PANTHER" id="PTHR30346:SF28">
    <property type="entry name" value="HTH-TYPE TRANSCRIPTIONAL REGULATOR CYNR"/>
    <property type="match status" value="1"/>
</dbReference>
<dbReference type="Proteomes" id="UP001564626">
    <property type="component" value="Unassembled WGS sequence"/>
</dbReference>
<evidence type="ECO:0000313" key="6">
    <source>
        <dbReference type="EMBL" id="MEY8041783.1"/>
    </source>
</evidence>
<dbReference type="EMBL" id="JBGEHV010000042">
    <property type="protein sequence ID" value="MEY8041783.1"/>
    <property type="molecule type" value="Genomic_DNA"/>
</dbReference>
<organism evidence="6 7">
    <name type="scientific">Saccharopolyspora cebuensis</name>
    <dbReference type="NCBI Taxonomy" id="418759"/>
    <lineage>
        <taxon>Bacteria</taxon>
        <taxon>Bacillati</taxon>
        <taxon>Actinomycetota</taxon>
        <taxon>Actinomycetes</taxon>
        <taxon>Pseudonocardiales</taxon>
        <taxon>Pseudonocardiaceae</taxon>
        <taxon>Saccharopolyspora</taxon>
    </lineage>
</organism>
<comment type="similarity">
    <text evidence="1">Belongs to the LysR transcriptional regulatory family.</text>
</comment>
<dbReference type="InterPro" id="IPR005119">
    <property type="entry name" value="LysR_subst-bd"/>
</dbReference>
<keyword evidence="4" id="KW-0804">Transcription</keyword>
<evidence type="ECO:0000313" key="7">
    <source>
        <dbReference type="Proteomes" id="UP001564626"/>
    </source>
</evidence>
<dbReference type="CDD" id="cd08434">
    <property type="entry name" value="PBP2_GltC_like"/>
    <property type="match status" value="1"/>
</dbReference>
<accession>A0ABV4CMT4</accession>
<dbReference type="Gene3D" id="3.40.190.290">
    <property type="match status" value="1"/>
</dbReference>
<dbReference type="PANTHER" id="PTHR30346">
    <property type="entry name" value="TRANSCRIPTIONAL DUAL REGULATOR HCAR-RELATED"/>
    <property type="match status" value="1"/>
</dbReference>
<evidence type="ECO:0000256" key="3">
    <source>
        <dbReference type="ARBA" id="ARBA00023125"/>
    </source>
</evidence>
<proteinExistence type="inferred from homology"/>
<comment type="caution">
    <text evidence="6">The sequence shown here is derived from an EMBL/GenBank/DDBJ whole genome shotgun (WGS) entry which is preliminary data.</text>
</comment>
<dbReference type="Pfam" id="PF03466">
    <property type="entry name" value="LysR_substrate"/>
    <property type="match status" value="1"/>
</dbReference>
<protein>
    <submittedName>
        <fullName evidence="6">LysR family transcriptional regulator</fullName>
    </submittedName>
</protein>
<sequence>MLPDAEDDAARLAQHLAPTLAALRAVAAEQHLTRAAQVLGVPQPTLSRALARLAEHVGAPVIAKRGRGIRLTRTGELLAEAAAAALGPLEVGCRAVVAEVDPERGRVVLGFQHTMGGTLVPELLRGFGRSHPHVRFELVQGSRDEVLARMRSGAVDLGLVSPPPGPPWRHAVLRTEPLVALLPTGHPLAGRAEVELAALADEGFVVMRSGYGMRGIFDDLAARAGFAVRVVFEAEEIHTVRGLVAAGLGVAVLPPDDRGPVPGTAEVPLRPAAHRDIALAWPDVAPTAPAVRAFREHALGRRSVSG</sequence>